<reference evidence="2 3" key="1">
    <citation type="journal article" date="2018" name="Evol. Lett.">
        <title>Horizontal gene cluster transfer increased hallucinogenic mushroom diversity.</title>
        <authorList>
            <person name="Reynolds H.T."/>
            <person name="Vijayakumar V."/>
            <person name="Gluck-Thaler E."/>
            <person name="Korotkin H.B."/>
            <person name="Matheny P.B."/>
            <person name="Slot J.C."/>
        </authorList>
    </citation>
    <scope>NUCLEOTIDE SEQUENCE [LARGE SCALE GENOMIC DNA]</scope>
    <source>
        <strain evidence="2 3">SRW20</strain>
    </source>
</reference>
<dbReference type="STRING" id="231916.A0A409W8D3"/>
<dbReference type="Proteomes" id="UP000284706">
    <property type="component" value="Unassembled WGS sequence"/>
</dbReference>
<accession>A0A409W8D3</accession>
<feature type="region of interest" description="Disordered" evidence="1">
    <location>
        <begin position="192"/>
        <end position="255"/>
    </location>
</feature>
<comment type="caution">
    <text evidence="2">The sequence shown here is derived from an EMBL/GenBank/DDBJ whole genome shotgun (WGS) entry which is preliminary data.</text>
</comment>
<evidence type="ECO:0000313" key="2">
    <source>
        <dbReference type="EMBL" id="PPQ74768.1"/>
    </source>
</evidence>
<organism evidence="2 3">
    <name type="scientific">Gymnopilus dilepis</name>
    <dbReference type="NCBI Taxonomy" id="231916"/>
    <lineage>
        <taxon>Eukaryota</taxon>
        <taxon>Fungi</taxon>
        <taxon>Dikarya</taxon>
        <taxon>Basidiomycota</taxon>
        <taxon>Agaricomycotina</taxon>
        <taxon>Agaricomycetes</taxon>
        <taxon>Agaricomycetidae</taxon>
        <taxon>Agaricales</taxon>
        <taxon>Agaricineae</taxon>
        <taxon>Hymenogastraceae</taxon>
        <taxon>Gymnopilus</taxon>
    </lineage>
</organism>
<feature type="compositionally biased region" description="Basic residues" evidence="1">
    <location>
        <begin position="430"/>
        <end position="439"/>
    </location>
</feature>
<gene>
    <name evidence="2" type="ORF">CVT26_005013</name>
</gene>
<evidence type="ECO:0000313" key="3">
    <source>
        <dbReference type="Proteomes" id="UP000284706"/>
    </source>
</evidence>
<feature type="compositionally biased region" description="Polar residues" evidence="1">
    <location>
        <begin position="374"/>
        <end position="385"/>
    </location>
</feature>
<feature type="compositionally biased region" description="Low complexity" evidence="1">
    <location>
        <begin position="196"/>
        <end position="209"/>
    </location>
</feature>
<sequence length="1156" mass="128170">MHLAYLKETRFPSQSLPDLPDQITGEIIEHTSDSEERSFLLDLQGVLCSIAGYRQRNANGGFTLASFRGPLQVALALSPVYLLSTRLLGNKVWNKRVLTDASCMLGNNKPSALLLVEKIIWNTLFLLADGQLDPREVLLRLNRDLPWADIRSNSRFAGSRTWFDPCCLQASSSSVSSVSVFDHCTRHGPGDYGVDGSRLGSASGRSSSVRDPEENEPIPLFVPAPNASQGEKSEQPSCVTGTDLPMYDGFSQARQPSGNTPLFLSCSEDDYTVAGPVSPSSDHNEHVTSQSERLPVRNPDVSPSASAQHAEGALNTRLSSNASDDALDGTYDPDGHSSMSSPSDHTAFVNDLDSTSSSTDKASISVLSSARMGTDNNGDLSSNNEEGIRGALGPQDPRLLRRSERLLMFQMASTLSRTPSDGANNLHSPPPRKRKKRHVRASDDETSVELATSPNTNVSAASGSEANPIDVDQLNFPSMWDPDELQDFRNVSNGRPSVLDRECSIPKSTPPPVQSERQFKLFRPDGTEVVISPSSSTDLELRRFTRLLDRVAGSYVDGKALHVAQPDKSLLLLMSHDEFVKLGPEEIQEILSKKCIVVKEDTHFECAFDRDTLNRIYPLHGQILLRGMLITASTLWCLQPLLDYSPAPLSSSLINATACGAPPAQAPLEKSEIRESLPRHRMGTLNELLCLENRTFCKVLSTSRVPMPQEDTTPRGFSTDAHAWHQTRGRPSSPLSESFPSALTRWAVARTAHVIEPLDLEPAGYNSFHTTKCGDVLYVFSRPSRSMRNILKPDDFMLRIDSRLDDEDCELEAILLSEGYTFSAQPCVVYCHKDSVVQGGYFYLSGLMQNTLRGLVADFVSNNTGTDSLDSYCPGLLRCVMEFYGLAFLERKLNPLGKSIGLSLSSYYFALTSFTDISYGHLPAIHTAKGLCDLLSVCSLLILSNVIDARTYLAPNQSAITSPDDLRLSIRDRFDRTGISRKERISMIYARGLAFEILQWITEYCEMRDGQGNVIQDFAYRFVSRVMDLIVQCKQEATTRSSFRPQRCTIDQLRTQLSNIASCDVNLKKIWPEDNGRFPVQLSSTQFDSACTVRWRDWSRQSLSLRSILQKGATPLDVKFARGELKRSAWDMVMAEDGNEIECDDLRCEKRLRIQR</sequence>
<dbReference type="AlphaFoldDB" id="A0A409W8D3"/>
<feature type="compositionally biased region" description="Polar residues" evidence="1">
    <location>
        <begin position="449"/>
        <end position="465"/>
    </location>
</feature>
<evidence type="ECO:0000256" key="1">
    <source>
        <dbReference type="SAM" id="MobiDB-lite"/>
    </source>
</evidence>
<protein>
    <submittedName>
        <fullName evidence="2">Uncharacterized protein</fullName>
    </submittedName>
</protein>
<feature type="region of interest" description="Disordered" evidence="1">
    <location>
        <begin position="273"/>
        <end position="397"/>
    </location>
</feature>
<feature type="region of interest" description="Disordered" evidence="1">
    <location>
        <begin position="414"/>
        <end position="477"/>
    </location>
</feature>
<dbReference type="InParanoid" id="A0A409W8D3"/>
<name>A0A409W8D3_9AGAR</name>
<proteinExistence type="predicted"/>
<dbReference type="EMBL" id="NHYE01005315">
    <property type="protein sequence ID" value="PPQ74768.1"/>
    <property type="molecule type" value="Genomic_DNA"/>
</dbReference>
<feature type="compositionally biased region" description="Polar residues" evidence="1">
    <location>
        <begin position="226"/>
        <end position="240"/>
    </location>
</feature>
<feature type="compositionally biased region" description="Polar residues" evidence="1">
    <location>
        <begin position="414"/>
        <end position="427"/>
    </location>
</feature>
<dbReference type="OrthoDB" id="3270451at2759"/>
<keyword evidence="3" id="KW-1185">Reference proteome</keyword>